<evidence type="ECO:0000256" key="1">
    <source>
        <dbReference type="SAM" id="MobiDB-lite"/>
    </source>
</evidence>
<comment type="caution">
    <text evidence="2">The sequence shown here is derived from an EMBL/GenBank/DDBJ whole genome shotgun (WGS) entry which is preliminary data.</text>
</comment>
<name>A0A8H3KYD8_9GLOM</name>
<evidence type="ECO:0000313" key="2">
    <source>
        <dbReference type="EMBL" id="GES76213.1"/>
    </source>
</evidence>
<sequence length="85" mass="9976">MNHESQESSWDFQYYHKLKKKKIINNQYFYEILFLIRKKNTIKIKNATNSQSTPKCPPPPNESTESDTYPVYSTGDGPLPYDCKP</sequence>
<protein>
    <submittedName>
        <fullName evidence="2">Uncharacterized protein</fullName>
    </submittedName>
</protein>
<accession>A0A8H3KYD8</accession>
<dbReference type="Proteomes" id="UP000615446">
    <property type="component" value="Unassembled WGS sequence"/>
</dbReference>
<dbReference type="AlphaFoldDB" id="A0A8H3KYD8"/>
<feature type="region of interest" description="Disordered" evidence="1">
    <location>
        <begin position="46"/>
        <end position="85"/>
    </location>
</feature>
<dbReference type="EMBL" id="BLAL01000019">
    <property type="protein sequence ID" value="GES76213.1"/>
    <property type="molecule type" value="Genomic_DNA"/>
</dbReference>
<gene>
    <name evidence="2" type="ORF">RCL2_000361900</name>
</gene>
<evidence type="ECO:0000313" key="3">
    <source>
        <dbReference type="Proteomes" id="UP000615446"/>
    </source>
</evidence>
<reference evidence="2" key="1">
    <citation type="submission" date="2019-10" db="EMBL/GenBank/DDBJ databases">
        <title>Conservation and host-specific expression of non-tandemly repeated heterogenous ribosome RNA gene in arbuscular mycorrhizal fungi.</title>
        <authorList>
            <person name="Maeda T."/>
            <person name="Kobayashi Y."/>
            <person name="Nakagawa T."/>
            <person name="Ezawa T."/>
            <person name="Yamaguchi K."/>
            <person name="Bino T."/>
            <person name="Nishimoto Y."/>
            <person name="Shigenobu S."/>
            <person name="Kawaguchi M."/>
        </authorList>
    </citation>
    <scope>NUCLEOTIDE SEQUENCE</scope>
    <source>
        <strain evidence="2">HR1</strain>
    </source>
</reference>
<organism evidence="2 3">
    <name type="scientific">Rhizophagus clarus</name>
    <dbReference type="NCBI Taxonomy" id="94130"/>
    <lineage>
        <taxon>Eukaryota</taxon>
        <taxon>Fungi</taxon>
        <taxon>Fungi incertae sedis</taxon>
        <taxon>Mucoromycota</taxon>
        <taxon>Glomeromycotina</taxon>
        <taxon>Glomeromycetes</taxon>
        <taxon>Glomerales</taxon>
        <taxon>Glomeraceae</taxon>
        <taxon>Rhizophagus</taxon>
    </lineage>
</organism>
<proteinExistence type="predicted"/>